<dbReference type="InterPro" id="IPR052340">
    <property type="entry name" value="RNase_Y/CdgJ"/>
</dbReference>
<accession>A0A2Z6DYW3</accession>
<evidence type="ECO:0000313" key="3">
    <source>
        <dbReference type="EMBL" id="BBD77528.1"/>
    </source>
</evidence>
<dbReference type="PROSITE" id="PS51833">
    <property type="entry name" value="HDOD"/>
    <property type="match status" value="1"/>
</dbReference>
<evidence type="ECO:0000256" key="1">
    <source>
        <dbReference type="SAM" id="MobiDB-lite"/>
    </source>
</evidence>
<dbReference type="PANTHER" id="PTHR33525">
    <property type="match status" value="1"/>
</dbReference>
<dbReference type="KEGG" id="htl:HPTL_1264"/>
<dbReference type="OrthoDB" id="9784953at2"/>
<dbReference type="RefSeq" id="WP_119335259.1">
    <property type="nucleotide sequence ID" value="NZ_AP018558.1"/>
</dbReference>
<evidence type="ECO:0000259" key="2">
    <source>
        <dbReference type="PROSITE" id="PS51833"/>
    </source>
</evidence>
<reference evidence="3 4" key="1">
    <citation type="submission" date="2018-04" db="EMBL/GenBank/DDBJ databases">
        <title>Complete genome sequence of Hydrogenophilus thermoluteolus TH-1.</title>
        <authorList>
            <person name="Arai H."/>
        </authorList>
    </citation>
    <scope>NUCLEOTIDE SEQUENCE [LARGE SCALE GENOMIC DNA]</scope>
    <source>
        <strain evidence="3 4">TH-1</strain>
    </source>
</reference>
<gene>
    <name evidence="3" type="ORF">HPTL_1264</name>
</gene>
<protein>
    <submittedName>
        <fullName evidence="3">HDOD domain protein</fullName>
    </submittedName>
</protein>
<dbReference type="EMBL" id="AP018558">
    <property type="protein sequence ID" value="BBD77528.1"/>
    <property type="molecule type" value="Genomic_DNA"/>
</dbReference>
<sequence>MMPSLNASEKAQERSATDPLLANIPIPPRPQILTAIEQELQRKHPSMRTIADLVAQDLALSAAVLKTVNSPAYGIARPLESIRQAVTLLGVETLVTLVTAIALRNQIPKPMPRFWDNSVRIASLSAAIASHLGCLNPSEAYLFGLFRDCGIALLWQRFPDYPETLHDANREFTRAFTAVEDERHATNHAVVGSLLAAHWHLPKNVVDAIALHHDRNVFQLDHAPEILNRISIAILAERIESLWSGRDEHYEWEKLGQAALDYLLLSDEAFAALSDELQDKWRARDAA</sequence>
<dbReference type="SUPFAM" id="SSF109604">
    <property type="entry name" value="HD-domain/PDEase-like"/>
    <property type="match status" value="1"/>
</dbReference>
<evidence type="ECO:0000313" key="4">
    <source>
        <dbReference type="Proteomes" id="UP000262004"/>
    </source>
</evidence>
<dbReference type="AlphaFoldDB" id="A0A2Z6DYW3"/>
<proteinExistence type="predicted"/>
<dbReference type="PANTHER" id="PTHR33525:SF6">
    <property type="entry name" value="HDOD DOMAIN-CONTAINING PROTEIN"/>
    <property type="match status" value="1"/>
</dbReference>
<dbReference type="Pfam" id="PF08668">
    <property type="entry name" value="HDOD"/>
    <property type="match status" value="1"/>
</dbReference>
<dbReference type="Gene3D" id="1.10.3210.10">
    <property type="entry name" value="Hypothetical protein af1432"/>
    <property type="match status" value="1"/>
</dbReference>
<name>A0A2Z6DYW3_HYDTE</name>
<feature type="region of interest" description="Disordered" evidence="1">
    <location>
        <begin position="1"/>
        <end position="25"/>
    </location>
</feature>
<dbReference type="Proteomes" id="UP000262004">
    <property type="component" value="Chromosome"/>
</dbReference>
<keyword evidence="4" id="KW-1185">Reference proteome</keyword>
<organism evidence="3 4">
    <name type="scientific">Hydrogenophilus thermoluteolus</name>
    <name type="common">Pseudomonas hydrogenothermophila</name>
    <dbReference type="NCBI Taxonomy" id="297"/>
    <lineage>
        <taxon>Bacteria</taxon>
        <taxon>Pseudomonadati</taxon>
        <taxon>Pseudomonadota</taxon>
        <taxon>Hydrogenophilia</taxon>
        <taxon>Hydrogenophilales</taxon>
        <taxon>Hydrogenophilaceae</taxon>
        <taxon>Hydrogenophilus</taxon>
    </lineage>
</organism>
<dbReference type="InterPro" id="IPR013976">
    <property type="entry name" value="HDOD"/>
</dbReference>
<feature type="domain" description="HDOD" evidence="2">
    <location>
        <begin position="26"/>
        <end position="215"/>
    </location>
</feature>